<sequence>MTGGNGTVVVGGGQAGAEVVFALRAAGYHRPITLLCGEPHLPYERPPLSKGVLTGETDPARLLIRAARAYAGKDIDIRLDTRVVRVDRRTRTVHTESGDSLPFDSLILATGADAIRPPWSGTGRVHTIRTLDDVRAVRPGVGDRVAVIGGGFLGLEVASSLSALVASVTVVESAGRVLPGRVSEFTAGRIRGLHEQRGIRFVLGARVGRIFTTTAPVVELGDGRRVEADWVVLSIGAAPRDELARDCGLATARGILVDTCCRTSDPDIYAIGDVAVAPATGGTVTGIESVASALSQARIAAATITGTPAPAPRPETFWSEQFGTQLRIAGVVDAGGEVTDSVTEFGDGGFVVRRTRDGALVAVETFGNPKEFALGLRELTTTTTGR</sequence>
<organism evidence="7 8">
    <name type="scientific">Nocardia flavorosea</name>
    <dbReference type="NCBI Taxonomy" id="53429"/>
    <lineage>
        <taxon>Bacteria</taxon>
        <taxon>Bacillati</taxon>
        <taxon>Actinomycetota</taxon>
        <taxon>Actinomycetes</taxon>
        <taxon>Mycobacteriales</taxon>
        <taxon>Nocardiaceae</taxon>
        <taxon>Nocardia</taxon>
    </lineage>
</organism>
<dbReference type="InterPro" id="IPR016156">
    <property type="entry name" value="FAD/NAD-linked_Rdtase_dimer_sf"/>
</dbReference>
<feature type="domain" description="FAD/NAD(P)-binding" evidence="5">
    <location>
        <begin position="8"/>
        <end position="297"/>
    </location>
</feature>
<keyword evidence="4" id="KW-0560">Oxidoreductase</keyword>
<dbReference type="SUPFAM" id="SSF51905">
    <property type="entry name" value="FAD/NAD(P)-binding domain"/>
    <property type="match status" value="1"/>
</dbReference>
<protein>
    <submittedName>
        <fullName evidence="7">FAD-dependent oxidoreductase</fullName>
    </submittedName>
</protein>
<dbReference type="PRINTS" id="PR00469">
    <property type="entry name" value="PNDRDTASEII"/>
</dbReference>
<dbReference type="RefSeq" id="WP_062978927.1">
    <property type="nucleotide sequence ID" value="NZ_JAAXOT010000015.1"/>
</dbReference>
<dbReference type="EMBL" id="JAAXOT010000015">
    <property type="protein sequence ID" value="NKY59461.1"/>
    <property type="molecule type" value="Genomic_DNA"/>
</dbReference>
<dbReference type="Pfam" id="PF14759">
    <property type="entry name" value="Reductase_C"/>
    <property type="match status" value="1"/>
</dbReference>
<name>A0A846YP19_9NOCA</name>
<dbReference type="PANTHER" id="PTHR43557:SF2">
    <property type="entry name" value="RIESKE DOMAIN-CONTAINING PROTEIN-RELATED"/>
    <property type="match status" value="1"/>
</dbReference>
<dbReference type="Pfam" id="PF07992">
    <property type="entry name" value="Pyr_redox_2"/>
    <property type="match status" value="1"/>
</dbReference>
<dbReference type="Gene3D" id="3.30.390.30">
    <property type="match status" value="1"/>
</dbReference>
<dbReference type="GO" id="GO:0016651">
    <property type="term" value="F:oxidoreductase activity, acting on NAD(P)H"/>
    <property type="evidence" value="ECO:0007669"/>
    <property type="project" value="TreeGrafter"/>
</dbReference>
<reference evidence="7 8" key="1">
    <citation type="submission" date="2020-04" db="EMBL/GenBank/DDBJ databases">
        <title>MicrobeNet Type strains.</title>
        <authorList>
            <person name="Nicholson A.C."/>
        </authorList>
    </citation>
    <scope>NUCLEOTIDE SEQUENCE [LARGE SCALE GENOMIC DNA]</scope>
    <source>
        <strain evidence="7 8">JCM 3332</strain>
    </source>
</reference>
<evidence type="ECO:0000259" key="5">
    <source>
        <dbReference type="Pfam" id="PF07992"/>
    </source>
</evidence>
<dbReference type="InterPro" id="IPR023753">
    <property type="entry name" value="FAD/NAD-binding_dom"/>
</dbReference>
<dbReference type="InterPro" id="IPR028202">
    <property type="entry name" value="Reductase_C"/>
</dbReference>
<evidence type="ECO:0000256" key="4">
    <source>
        <dbReference type="ARBA" id="ARBA00023002"/>
    </source>
</evidence>
<evidence type="ECO:0000256" key="1">
    <source>
        <dbReference type="ARBA" id="ARBA00001974"/>
    </source>
</evidence>
<dbReference type="PRINTS" id="PR00368">
    <property type="entry name" value="FADPNR"/>
</dbReference>
<dbReference type="InterPro" id="IPR050446">
    <property type="entry name" value="FAD-oxidoreductase/Apoptosis"/>
</dbReference>
<dbReference type="InterPro" id="IPR036188">
    <property type="entry name" value="FAD/NAD-bd_sf"/>
</dbReference>
<dbReference type="PANTHER" id="PTHR43557">
    <property type="entry name" value="APOPTOSIS-INDUCING FACTOR 1"/>
    <property type="match status" value="1"/>
</dbReference>
<keyword evidence="8" id="KW-1185">Reference proteome</keyword>
<proteinExistence type="predicted"/>
<feature type="domain" description="Reductase C-terminal" evidence="6">
    <location>
        <begin position="317"/>
        <end position="376"/>
    </location>
</feature>
<accession>A0A846YP19</accession>
<gene>
    <name evidence="7" type="ORF">HGA15_25555</name>
</gene>
<dbReference type="GO" id="GO:0005737">
    <property type="term" value="C:cytoplasm"/>
    <property type="evidence" value="ECO:0007669"/>
    <property type="project" value="TreeGrafter"/>
</dbReference>
<evidence type="ECO:0000256" key="2">
    <source>
        <dbReference type="ARBA" id="ARBA00022630"/>
    </source>
</evidence>
<keyword evidence="3" id="KW-0274">FAD</keyword>
<evidence type="ECO:0000256" key="3">
    <source>
        <dbReference type="ARBA" id="ARBA00022827"/>
    </source>
</evidence>
<evidence type="ECO:0000259" key="6">
    <source>
        <dbReference type="Pfam" id="PF14759"/>
    </source>
</evidence>
<comment type="cofactor">
    <cofactor evidence="1">
        <name>FAD</name>
        <dbReference type="ChEBI" id="CHEBI:57692"/>
    </cofactor>
</comment>
<comment type="caution">
    <text evidence="7">The sequence shown here is derived from an EMBL/GenBank/DDBJ whole genome shotgun (WGS) entry which is preliminary data.</text>
</comment>
<dbReference type="SUPFAM" id="SSF55424">
    <property type="entry name" value="FAD/NAD-linked reductases, dimerisation (C-terminal) domain"/>
    <property type="match status" value="1"/>
</dbReference>
<dbReference type="AlphaFoldDB" id="A0A846YP19"/>
<evidence type="ECO:0000313" key="7">
    <source>
        <dbReference type="EMBL" id="NKY59461.1"/>
    </source>
</evidence>
<dbReference type="Gene3D" id="3.50.50.60">
    <property type="entry name" value="FAD/NAD(P)-binding domain"/>
    <property type="match status" value="2"/>
</dbReference>
<evidence type="ECO:0000313" key="8">
    <source>
        <dbReference type="Proteomes" id="UP000570678"/>
    </source>
</evidence>
<keyword evidence="2" id="KW-0285">Flavoprotein</keyword>
<dbReference type="Proteomes" id="UP000570678">
    <property type="component" value="Unassembled WGS sequence"/>
</dbReference>